<dbReference type="RefSeq" id="WP_272779579.1">
    <property type="nucleotide sequence ID" value="NZ_JAQQLI010000051.1"/>
</dbReference>
<keyword evidence="1" id="KW-0067">ATP-binding</keyword>
<keyword evidence="1" id="KW-0547">Nucleotide-binding</keyword>
<dbReference type="Gene3D" id="3.20.20.370">
    <property type="entry name" value="Glycoside hydrolase/deacetylase"/>
    <property type="match status" value="1"/>
</dbReference>
<dbReference type="InterPro" id="IPR005501">
    <property type="entry name" value="LamB/YcsF/PxpA-like"/>
</dbReference>
<comment type="function">
    <text evidence="1">Catalyzes the cleavage of 5-oxoproline to form L-glutamate coupled to the hydrolysis of ATP to ADP and inorganic phosphate.</text>
</comment>
<comment type="similarity">
    <text evidence="1">Belongs to the LamB/PxpA family.</text>
</comment>
<dbReference type="Pfam" id="PF03746">
    <property type="entry name" value="LamB_YcsF"/>
    <property type="match status" value="1"/>
</dbReference>
<dbReference type="HAMAP" id="MF_00691">
    <property type="entry name" value="PxpA"/>
    <property type="match status" value="1"/>
</dbReference>
<sequence>MAKRINLNADIAEGWGAYNIGNDAELMTIIKSANVACGFHAGDANTMHRLCGMAKENGVSIGAHPGFNDLWGFGRRRIHMKPVDLEYMVAYQIGALQAMAQYAGLKVTHLKPHGALNNMAAEDADYAMAIGRAIKTVDPSIVYVALYGSEMQRAAETLGLPLAREGFVDRMYDDDGNLASRALSGTVLKDAETAAKQTVRMVTEGEILSMNGKVVKVEVDTLCVHGDEPTAVAVARTARAALEQAGVAIVPLTEMELPGR</sequence>
<reference evidence="2" key="2">
    <citation type="submission" date="2023-02" db="EMBL/GenBank/DDBJ databases">
        <authorList>
            <person name="Rayyan A."/>
            <person name="Meyer T."/>
            <person name="Kyndt J.A."/>
        </authorList>
    </citation>
    <scope>NUCLEOTIDE SEQUENCE</scope>
    <source>
        <strain evidence="2">DSM 9987</strain>
    </source>
</reference>
<gene>
    <name evidence="1" type="primary">pxpA</name>
    <name evidence="2" type="ORF">PQJ73_23930</name>
</gene>
<protein>
    <recommendedName>
        <fullName evidence="1">5-oxoprolinase subunit A</fullName>
        <shortName evidence="1">5-OPase subunit A</shortName>
        <ecNumber evidence="1">3.5.2.9</ecNumber>
    </recommendedName>
    <alternativeName>
        <fullName evidence="1">5-oxoprolinase (ATP-hydrolyzing) subunit A</fullName>
    </alternativeName>
</protein>
<name>A0ABT5JGK8_RHOTP</name>
<keyword evidence="3" id="KW-1185">Reference proteome</keyword>
<evidence type="ECO:0000313" key="2">
    <source>
        <dbReference type="EMBL" id="MDC7788747.1"/>
    </source>
</evidence>
<evidence type="ECO:0000313" key="3">
    <source>
        <dbReference type="Proteomes" id="UP001165652"/>
    </source>
</evidence>
<dbReference type="EMBL" id="JAQQLI010000051">
    <property type="protein sequence ID" value="MDC7788747.1"/>
    <property type="molecule type" value="Genomic_DNA"/>
</dbReference>
<dbReference type="SUPFAM" id="SSF88713">
    <property type="entry name" value="Glycoside hydrolase/deacetylase"/>
    <property type="match status" value="1"/>
</dbReference>
<accession>A0ABT5JGK8</accession>
<dbReference type="EC" id="3.5.2.9" evidence="1"/>
<organism evidence="2 3">
    <name type="scientific">Rhodoplanes tepidamans</name>
    <name type="common">Rhodoplanes cryptolactis</name>
    <dbReference type="NCBI Taxonomy" id="200616"/>
    <lineage>
        <taxon>Bacteria</taxon>
        <taxon>Pseudomonadati</taxon>
        <taxon>Pseudomonadota</taxon>
        <taxon>Alphaproteobacteria</taxon>
        <taxon>Hyphomicrobiales</taxon>
        <taxon>Nitrobacteraceae</taxon>
        <taxon>Rhodoplanes</taxon>
    </lineage>
</organism>
<dbReference type="InterPro" id="IPR011330">
    <property type="entry name" value="Glyco_hydro/deAcase_b/a-brl"/>
</dbReference>
<dbReference type="PANTHER" id="PTHR30292:SF0">
    <property type="entry name" value="5-OXOPROLINASE SUBUNIT A"/>
    <property type="match status" value="1"/>
</dbReference>
<dbReference type="PANTHER" id="PTHR30292">
    <property type="entry name" value="UNCHARACTERIZED PROTEIN YBGL-RELATED"/>
    <property type="match status" value="1"/>
</dbReference>
<reference evidence="2" key="1">
    <citation type="journal article" date="2023" name="Microbiol Resour">
        <title>Genome Sequences of Rhodoplanes serenus and Two Thermotolerant Strains, Rhodoplanes tepidamans and 'Rhodoplanes cryptolactis,' Further Refine the Genus.</title>
        <authorList>
            <person name="Rayyan A.A."/>
            <person name="Kyndt J.A."/>
        </authorList>
    </citation>
    <scope>NUCLEOTIDE SEQUENCE</scope>
    <source>
        <strain evidence="2">DSM 9987</strain>
    </source>
</reference>
<dbReference type="NCBIfam" id="NF003816">
    <property type="entry name" value="PRK05406.1-5"/>
    <property type="match status" value="1"/>
</dbReference>
<comment type="catalytic activity">
    <reaction evidence="1">
        <text>5-oxo-L-proline + ATP + 2 H2O = L-glutamate + ADP + phosphate + H(+)</text>
        <dbReference type="Rhea" id="RHEA:10348"/>
        <dbReference type="ChEBI" id="CHEBI:15377"/>
        <dbReference type="ChEBI" id="CHEBI:15378"/>
        <dbReference type="ChEBI" id="CHEBI:29985"/>
        <dbReference type="ChEBI" id="CHEBI:30616"/>
        <dbReference type="ChEBI" id="CHEBI:43474"/>
        <dbReference type="ChEBI" id="CHEBI:58402"/>
        <dbReference type="ChEBI" id="CHEBI:456216"/>
        <dbReference type="EC" id="3.5.2.9"/>
    </reaction>
</comment>
<dbReference type="NCBIfam" id="NF003814">
    <property type="entry name" value="PRK05406.1-3"/>
    <property type="match status" value="1"/>
</dbReference>
<proteinExistence type="inferred from homology"/>
<dbReference type="CDD" id="cd10787">
    <property type="entry name" value="LamB_YcsF_like"/>
    <property type="match status" value="1"/>
</dbReference>
<comment type="subunit">
    <text evidence="1">Forms a complex composed of PxpA, PxpB and PxpC.</text>
</comment>
<comment type="caution">
    <text evidence="2">The sequence shown here is derived from an EMBL/GenBank/DDBJ whole genome shotgun (WGS) entry which is preliminary data.</text>
</comment>
<evidence type="ECO:0000256" key="1">
    <source>
        <dbReference type="HAMAP-Rule" id="MF_00691"/>
    </source>
</evidence>
<dbReference type="Proteomes" id="UP001165652">
    <property type="component" value="Unassembled WGS sequence"/>
</dbReference>
<keyword evidence="1" id="KW-0378">Hydrolase</keyword>